<dbReference type="PANTHER" id="PTHR31611:SF0">
    <property type="entry name" value="HIGH-AFFINITY NICKEL TRANSPORT PROTEIN NIC1"/>
    <property type="match status" value="1"/>
</dbReference>
<dbReference type="Pfam" id="PF03824">
    <property type="entry name" value="NicO"/>
    <property type="match status" value="1"/>
</dbReference>
<evidence type="ECO:0000256" key="6">
    <source>
        <dbReference type="ARBA" id="ARBA00022989"/>
    </source>
</evidence>
<sequence>MDPVAARHHAGPGRVRQDGAIAAAAYRRRFRDQRQVLRSLLRTLPEDPAFRRNLLAVYAMLLAMNVGAWVWALLAFHGQPVLLGVAAVVYGLGLRHAVDADHIAAIDNVTRKLLQQGKRSTSIGLWFALGHSSVIMLSTAAVVAAAGGLSRIQAFREVGGLVSTSVSGLFLLLVAGMNLCILAATVRTLRRVRDGHEVTEAELDLLFAGAGLLSRVFRPLFRCVSRPWHMFLLGFLFGLSFDTATEVSLFSISATQAAHGVSFGSALVYPVLFAAGMSLLDTTDGVMMVGAYQWAVTNPLRKLYYNMTITLMSIGIALFIGSVQLGTLGVRLFGLSGPVADLVNILNGNLNYLGIAIVAIFALAWFASAMTFRLIKPDRSLRVA</sequence>
<dbReference type="AlphaFoldDB" id="A0A502FT56"/>
<dbReference type="InterPro" id="IPR004688">
    <property type="entry name" value="Ni/Co_transpt"/>
</dbReference>
<feature type="transmembrane region" description="Helical" evidence="8">
    <location>
        <begin position="230"/>
        <end position="254"/>
    </location>
</feature>
<evidence type="ECO:0000256" key="7">
    <source>
        <dbReference type="ARBA" id="ARBA00023136"/>
    </source>
</evidence>
<dbReference type="NCBIfam" id="TIGR00802">
    <property type="entry name" value="nico"/>
    <property type="match status" value="1"/>
</dbReference>
<feature type="transmembrane region" description="Helical" evidence="8">
    <location>
        <begin position="303"/>
        <end position="330"/>
    </location>
</feature>
<evidence type="ECO:0000256" key="4">
    <source>
        <dbReference type="ARBA" id="ARBA00022596"/>
    </source>
</evidence>
<keyword evidence="3 8" id="KW-0813">Transport</keyword>
<feature type="transmembrane region" description="Helical" evidence="8">
    <location>
        <begin position="266"/>
        <end position="291"/>
    </location>
</feature>
<keyword evidence="7 8" id="KW-0472">Membrane</keyword>
<comment type="similarity">
    <text evidence="2 8">Belongs to the NiCoT transporter (TC 2.A.52) family.</text>
</comment>
<gene>
    <name evidence="9" type="ORF">EAH76_12145</name>
</gene>
<dbReference type="GO" id="GO:0015099">
    <property type="term" value="F:nickel cation transmembrane transporter activity"/>
    <property type="evidence" value="ECO:0007669"/>
    <property type="project" value="UniProtKB-UniRule"/>
</dbReference>
<keyword evidence="4" id="KW-0533">Nickel</keyword>
<keyword evidence="10" id="KW-1185">Reference proteome</keyword>
<dbReference type="Proteomes" id="UP000319931">
    <property type="component" value="Unassembled WGS sequence"/>
</dbReference>
<feature type="transmembrane region" description="Helical" evidence="8">
    <location>
        <begin position="123"/>
        <end position="146"/>
    </location>
</feature>
<evidence type="ECO:0000313" key="9">
    <source>
        <dbReference type="EMBL" id="TPG52634.1"/>
    </source>
</evidence>
<evidence type="ECO:0000256" key="3">
    <source>
        <dbReference type="ARBA" id="ARBA00022448"/>
    </source>
</evidence>
<comment type="subcellular location">
    <subcellularLocation>
        <location evidence="8">Cell membrane</location>
        <topology evidence="8">Multi-pass membrane protein</topology>
    </subcellularLocation>
    <subcellularLocation>
        <location evidence="1">Endomembrane system</location>
        <topology evidence="1">Multi-pass membrane protein</topology>
    </subcellularLocation>
</comment>
<dbReference type="InterPro" id="IPR011541">
    <property type="entry name" value="Ni/Co_transpt_high_affinity"/>
</dbReference>
<organism evidence="9 10">
    <name type="scientific">Sphingomonas glacialis</name>
    <dbReference type="NCBI Taxonomy" id="658225"/>
    <lineage>
        <taxon>Bacteria</taxon>
        <taxon>Pseudomonadati</taxon>
        <taxon>Pseudomonadota</taxon>
        <taxon>Alphaproteobacteria</taxon>
        <taxon>Sphingomonadales</taxon>
        <taxon>Sphingomonadaceae</taxon>
        <taxon>Sphingomonas</taxon>
    </lineage>
</organism>
<protein>
    <recommendedName>
        <fullName evidence="8">Nickel/cobalt efflux system</fullName>
    </recommendedName>
</protein>
<evidence type="ECO:0000256" key="5">
    <source>
        <dbReference type="ARBA" id="ARBA00022692"/>
    </source>
</evidence>
<evidence type="ECO:0000256" key="2">
    <source>
        <dbReference type="ARBA" id="ARBA00010892"/>
    </source>
</evidence>
<feature type="transmembrane region" description="Helical" evidence="8">
    <location>
        <begin position="54"/>
        <end position="74"/>
    </location>
</feature>
<dbReference type="PANTHER" id="PTHR31611">
    <property type="entry name" value="HIGH-AFFINITY NICKEL TRANSPORT PROTEIN NIC1"/>
    <property type="match status" value="1"/>
</dbReference>
<name>A0A502FT56_9SPHN</name>
<feature type="transmembrane region" description="Helical" evidence="8">
    <location>
        <begin position="166"/>
        <end position="186"/>
    </location>
</feature>
<dbReference type="EMBL" id="RCZC01000003">
    <property type="protein sequence ID" value="TPG52634.1"/>
    <property type="molecule type" value="Genomic_DNA"/>
</dbReference>
<feature type="transmembrane region" description="Helical" evidence="8">
    <location>
        <begin position="80"/>
        <end position="98"/>
    </location>
</feature>
<keyword evidence="6 8" id="KW-1133">Transmembrane helix</keyword>
<evidence type="ECO:0000256" key="8">
    <source>
        <dbReference type="RuleBase" id="RU362101"/>
    </source>
</evidence>
<feature type="transmembrane region" description="Helical" evidence="8">
    <location>
        <begin position="350"/>
        <end position="372"/>
    </location>
</feature>
<keyword evidence="5 8" id="KW-0812">Transmembrane</keyword>
<proteinExistence type="inferred from homology"/>
<dbReference type="GO" id="GO:0012505">
    <property type="term" value="C:endomembrane system"/>
    <property type="evidence" value="ECO:0007669"/>
    <property type="project" value="UniProtKB-SubCell"/>
</dbReference>
<dbReference type="OrthoDB" id="9776706at2"/>
<evidence type="ECO:0000256" key="1">
    <source>
        <dbReference type="ARBA" id="ARBA00004127"/>
    </source>
</evidence>
<comment type="caution">
    <text evidence="9">The sequence shown here is derived from an EMBL/GenBank/DDBJ whole genome shotgun (WGS) entry which is preliminary data.</text>
</comment>
<accession>A0A502FT56</accession>
<evidence type="ECO:0000313" key="10">
    <source>
        <dbReference type="Proteomes" id="UP000319931"/>
    </source>
</evidence>
<dbReference type="GO" id="GO:0005886">
    <property type="term" value="C:plasma membrane"/>
    <property type="evidence" value="ECO:0007669"/>
    <property type="project" value="UniProtKB-SubCell"/>
</dbReference>
<reference evidence="9 10" key="1">
    <citation type="journal article" date="2019" name="Environ. Microbiol.">
        <title>Species interactions and distinct microbial communities in high Arctic permafrost affected cryosols are associated with the CH4 and CO2 gas fluxes.</title>
        <authorList>
            <person name="Altshuler I."/>
            <person name="Hamel J."/>
            <person name="Turney S."/>
            <person name="Magnuson E."/>
            <person name="Levesque R."/>
            <person name="Greer C."/>
            <person name="Whyte L.G."/>
        </authorList>
    </citation>
    <scope>NUCLEOTIDE SEQUENCE [LARGE SCALE GENOMIC DNA]</scope>
    <source>
        <strain evidence="9 10">E6.1</strain>
    </source>
</reference>